<organism evidence="1 2">
    <name type="scientific">Candidatus Methylumidiphilus alinenensis</name>
    <dbReference type="NCBI Taxonomy" id="2202197"/>
    <lineage>
        <taxon>Bacteria</taxon>
        <taxon>Pseudomonadati</taxon>
        <taxon>Pseudomonadota</taxon>
        <taxon>Gammaproteobacteria</taxon>
        <taxon>Methylococcales</taxon>
        <taxon>Candidatus Methylumidiphilus</taxon>
    </lineage>
</organism>
<protein>
    <recommendedName>
        <fullName evidence="3">Lipoprotein</fullName>
    </recommendedName>
</protein>
<name>A0A2W4QVT4_9GAMM</name>
<gene>
    <name evidence="1" type="ORF">DM484_17075</name>
</gene>
<dbReference type="AlphaFoldDB" id="A0A2W4QVT4"/>
<dbReference type="Proteomes" id="UP000249396">
    <property type="component" value="Unassembled WGS sequence"/>
</dbReference>
<comment type="caution">
    <text evidence="1">The sequence shown here is derived from an EMBL/GenBank/DDBJ whole genome shotgun (WGS) entry which is preliminary data.</text>
</comment>
<evidence type="ECO:0000313" key="1">
    <source>
        <dbReference type="EMBL" id="PZN76181.1"/>
    </source>
</evidence>
<dbReference type="EMBL" id="QJPH01000364">
    <property type="protein sequence ID" value="PZN76181.1"/>
    <property type="molecule type" value="Genomic_DNA"/>
</dbReference>
<evidence type="ECO:0000313" key="2">
    <source>
        <dbReference type="Proteomes" id="UP000249396"/>
    </source>
</evidence>
<proteinExistence type="predicted"/>
<sequence length="69" mass="7720">MKPLTVVLCVLLVALVFGGCAHGYGYRPYYGHAPSYGYAPRPQPYYQGGYSRQPYYGGGYGHGHHRDYD</sequence>
<reference evidence="1 2" key="1">
    <citation type="journal article" date="2018" name="Aquat. Microb. Ecol.">
        <title>Gammaproteobacterial methanotrophs dominate.</title>
        <authorList>
            <person name="Rissanen A.J."/>
            <person name="Saarenheimo J."/>
            <person name="Tiirola M."/>
            <person name="Peura S."/>
            <person name="Aalto S.L."/>
            <person name="Karvinen A."/>
            <person name="Nykanen H."/>
        </authorList>
    </citation>
    <scope>NUCLEOTIDE SEQUENCE [LARGE SCALE GENOMIC DNA]</scope>
    <source>
        <strain evidence="1">AMbin10</strain>
    </source>
</reference>
<evidence type="ECO:0008006" key="3">
    <source>
        <dbReference type="Google" id="ProtNLM"/>
    </source>
</evidence>
<dbReference type="PROSITE" id="PS51257">
    <property type="entry name" value="PROKAR_LIPOPROTEIN"/>
    <property type="match status" value="1"/>
</dbReference>
<accession>A0A2W4QVT4</accession>